<dbReference type="AlphaFoldDB" id="A0A5J6N4K3"/>
<protein>
    <recommendedName>
        <fullName evidence="4">DUF883 domain-containing protein</fullName>
    </recommendedName>
</protein>
<feature type="coiled-coil region" evidence="1">
    <location>
        <begin position="10"/>
        <end position="37"/>
    </location>
</feature>
<evidence type="ECO:0000313" key="2">
    <source>
        <dbReference type="EMBL" id="QEX23470.1"/>
    </source>
</evidence>
<dbReference type="EMBL" id="CP042582">
    <property type="protein sequence ID" value="QEX23470.1"/>
    <property type="molecule type" value="Genomic_DNA"/>
</dbReference>
<accession>A0A5J6N4K3</accession>
<sequence length="104" mass="11135">MKASSEDVSLNAVREDLDQLRADLKNVMEALGKLNSDAGDAVKDQAARAAGTIGRKAEDIFENLKGEGDRVSKLLTTAVNEHPYSSLAIALAIGIIIGRTLDRR</sequence>
<proteinExistence type="predicted"/>
<dbReference type="OrthoDB" id="9846728at2"/>
<keyword evidence="1" id="KW-0175">Coiled coil</keyword>
<name>A0A5J6N4K3_9PROT</name>
<dbReference type="Proteomes" id="UP000325797">
    <property type="component" value="Chromosome"/>
</dbReference>
<organism evidence="2 3">
    <name type="scientific">Hypericibacter adhaerens</name>
    <dbReference type="NCBI Taxonomy" id="2602016"/>
    <lineage>
        <taxon>Bacteria</taxon>
        <taxon>Pseudomonadati</taxon>
        <taxon>Pseudomonadota</taxon>
        <taxon>Alphaproteobacteria</taxon>
        <taxon>Rhodospirillales</taxon>
        <taxon>Dongiaceae</taxon>
        <taxon>Hypericibacter</taxon>
    </lineage>
</organism>
<reference evidence="2 3" key="1">
    <citation type="submission" date="2019-08" db="EMBL/GenBank/DDBJ databases">
        <title>Hyperibacter terrae gen. nov., sp. nov. and Hyperibacter viscosus sp. nov., two new members in the family Rhodospirillaceae isolated from the rhizosphere of Hypericum perforatum.</title>
        <authorList>
            <person name="Noviana Z."/>
        </authorList>
    </citation>
    <scope>NUCLEOTIDE SEQUENCE [LARGE SCALE GENOMIC DNA]</scope>
    <source>
        <strain evidence="2 3">R5959</strain>
    </source>
</reference>
<dbReference type="RefSeq" id="WP_151118843.1">
    <property type="nucleotide sequence ID" value="NZ_CP042582.1"/>
</dbReference>
<dbReference type="KEGG" id="hadh:FRZ61_34080"/>
<evidence type="ECO:0008006" key="4">
    <source>
        <dbReference type="Google" id="ProtNLM"/>
    </source>
</evidence>
<evidence type="ECO:0000256" key="1">
    <source>
        <dbReference type="SAM" id="Coils"/>
    </source>
</evidence>
<gene>
    <name evidence="2" type="ORF">FRZ61_34080</name>
</gene>
<evidence type="ECO:0000313" key="3">
    <source>
        <dbReference type="Proteomes" id="UP000325797"/>
    </source>
</evidence>
<keyword evidence="3" id="KW-1185">Reference proteome</keyword>